<name>A0A0E9RN34_ANGAN</name>
<reference evidence="2" key="2">
    <citation type="journal article" date="2015" name="Fish Shellfish Immunol.">
        <title>Early steps in the European eel (Anguilla anguilla)-Vibrio vulnificus interaction in the gills: Role of the RtxA13 toxin.</title>
        <authorList>
            <person name="Callol A."/>
            <person name="Pajuelo D."/>
            <person name="Ebbesson L."/>
            <person name="Teles M."/>
            <person name="MacKenzie S."/>
            <person name="Amaro C."/>
        </authorList>
    </citation>
    <scope>NUCLEOTIDE SEQUENCE</scope>
</reference>
<dbReference type="EMBL" id="GBXM01077996">
    <property type="protein sequence ID" value="JAH30581.1"/>
    <property type="molecule type" value="Transcribed_RNA"/>
</dbReference>
<feature type="compositionally biased region" description="Basic residues" evidence="1">
    <location>
        <begin position="54"/>
        <end position="64"/>
    </location>
</feature>
<feature type="region of interest" description="Disordered" evidence="1">
    <location>
        <begin position="19"/>
        <end position="64"/>
    </location>
</feature>
<feature type="compositionally biased region" description="Basic and acidic residues" evidence="1">
    <location>
        <begin position="30"/>
        <end position="42"/>
    </location>
</feature>
<reference evidence="2" key="1">
    <citation type="submission" date="2014-11" db="EMBL/GenBank/DDBJ databases">
        <authorList>
            <person name="Amaro Gonzalez C."/>
        </authorList>
    </citation>
    <scope>NUCLEOTIDE SEQUENCE</scope>
</reference>
<protein>
    <submittedName>
        <fullName evidence="2">Uncharacterized protein</fullName>
    </submittedName>
</protein>
<dbReference type="AlphaFoldDB" id="A0A0E9RN34"/>
<organism evidence="2">
    <name type="scientific">Anguilla anguilla</name>
    <name type="common">European freshwater eel</name>
    <name type="synonym">Muraena anguilla</name>
    <dbReference type="NCBI Taxonomy" id="7936"/>
    <lineage>
        <taxon>Eukaryota</taxon>
        <taxon>Metazoa</taxon>
        <taxon>Chordata</taxon>
        <taxon>Craniata</taxon>
        <taxon>Vertebrata</taxon>
        <taxon>Euteleostomi</taxon>
        <taxon>Actinopterygii</taxon>
        <taxon>Neopterygii</taxon>
        <taxon>Teleostei</taxon>
        <taxon>Anguilliformes</taxon>
        <taxon>Anguillidae</taxon>
        <taxon>Anguilla</taxon>
    </lineage>
</organism>
<sequence>MRKTTPVYRSSLRTFLLEETSQFSTKQRRDKAPGDGLREETARPSPQRPVGFHQRQHRSRCSPV</sequence>
<evidence type="ECO:0000313" key="2">
    <source>
        <dbReference type="EMBL" id="JAH30581.1"/>
    </source>
</evidence>
<evidence type="ECO:0000256" key="1">
    <source>
        <dbReference type="SAM" id="MobiDB-lite"/>
    </source>
</evidence>
<proteinExistence type="predicted"/>
<accession>A0A0E9RN34</accession>